<proteinExistence type="predicted"/>
<sequence length="98" mass="11514">MIRLLSYAISDNHLNKDFQAPKPNEKWETDITYLIFNGQRLYLSAIKNLYNNEIVGYEIHRRNNLKPVLDALKRKEKTRNVKGIFLHSDQGFSTHPSI</sequence>
<evidence type="ECO:0000313" key="3">
    <source>
        <dbReference type="EMBL" id="AAY60521.1"/>
    </source>
</evidence>
<accession>Q4V186</accession>
<protein>
    <submittedName>
        <fullName evidence="3">Possible tranposase</fullName>
    </submittedName>
</protein>
<dbReference type="EMBL" id="CP000040">
    <property type="protein sequence ID" value="AAY60521.1"/>
    <property type="molecule type" value="Genomic_DNA"/>
</dbReference>
<dbReference type="GO" id="GO:0015074">
    <property type="term" value="P:DNA integration"/>
    <property type="evidence" value="ECO:0007669"/>
    <property type="project" value="InterPro"/>
</dbReference>
<name>Q4V186_BACCZ</name>
<dbReference type="PANTHER" id="PTHR46889">
    <property type="entry name" value="TRANSPOSASE INSF FOR INSERTION SEQUENCE IS3B-RELATED"/>
    <property type="match status" value="1"/>
</dbReference>
<dbReference type="InterPro" id="IPR036397">
    <property type="entry name" value="RNaseH_sf"/>
</dbReference>
<dbReference type="Gene3D" id="3.30.420.10">
    <property type="entry name" value="Ribonuclease H-like superfamily/Ribonuclease H"/>
    <property type="match status" value="1"/>
</dbReference>
<dbReference type="SUPFAM" id="SSF53098">
    <property type="entry name" value="Ribonuclease H-like"/>
    <property type="match status" value="1"/>
</dbReference>
<dbReference type="KEGG" id="bcz:pE33L466_0378"/>
<dbReference type="Proteomes" id="UP000002612">
    <property type="component" value="Plasmid pE33L466"/>
</dbReference>
<evidence type="ECO:0000313" key="4">
    <source>
        <dbReference type="Proteomes" id="UP000002612"/>
    </source>
</evidence>
<comment type="function">
    <text evidence="1">Involved in the transposition of the insertion sequence.</text>
</comment>
<reference evidence="4" key="1">
    <citation type="journal article" date="2006" name="J. Bacteriol.">
        <title>Pathogenomic sequence analysis of Bacillus cereus and Bacillus thuringiensis isolates closely related to Bacillus anthracis.</title>
        <authorList>
            <person name="Han C.S."/>
            <person name="Xie G."/>
            <person name="Challacombe J.F."/>
            <person name="Altherr M.R."/>
            <person name="Bhotika S.S."/>
            <person name="Brown N."/>
            <person name="Bruce D."/>
            <person name="Campbell C.S."/>
            <person name="Campbell M.L."/>
            <person name="Chen J."/>
            <person name="Chertkov O."/>
            <person name="Cleland C."/>
            <person name="Dimitrijevic M."/>
            <person name="Doggett N.A."/>
            <person name="Fawcett J.J."/>
            <person name="Glavina T."/>
            <person name="Goodwin L.A."/>
            <person name="Green L.D."/>
            <person name="Hill K.K."/>
            <person name="Hitchcock P."/>
            <person name="Jackson P.J."/>
            <person name="Keim P."/>
            <person name="Kewalramani A.R."/>
            <person name="Longmire J."/>
            <person name="Lucas S."/>
            <person name="Malfatti S."/>
            <person name="McMurry K."/>
            <person name="Meincke L.J."/>
            <person name="Misra M."/>
            <person name="Moseman B.L."/>
            <person name="Mundt M."/>
            <person name="Munk A.C."/>
            <person name="Okinaka R.T."/>
            <person name="Parson-Quintana B."/>
            <person name="Reilly L.P."/>
            <person name="Richardson P."/>
            <person name="Robinson D.L."/>
            <person name="Rubin E."/>
            <person name="Saunders E."/>
            <person name="Tapia R."/>
            <person name="Tesmer J.G."/>
            <person name="Thayer N."/>
            <person name="Thompson L.S."/>
            <person name="Tice H."/>
            <person name="Ticknor L.O."/>
            <person name="Wills P.L."/>
            <person name="Brettin T.S."/>
            <person name="Gilna P."/>
        </authorList>
    </citation>
    <scope>NUCLEOTIDE SEQUENCE [LARGE SCALE GENOMIC DNA]</scope>
    <source>
        <strain evidence="4">ZK / E33L</strain>
        <plasmid evidence="4">pE33L466</plasmid>
    </source>
</reference>
<dbReference type="InterPro" id="IPR001584">
    <property type="entry name" value="Integrase_cat-core"/>
</dbReference>
<feature type="domain" description="Integrase catalytic" evidence="2">
    <location>
        <begin position="19"/>
        <end position="98"/>
    </location>
</feature>
<dbReference type="PANTHER" id="PTHR46889:SF4">
    <property type="entry name" value="TRANSPOSASE INSO FOR INSERTION SEQUENCE ELEMENT IS911B-RELATED"/>
    <property type="match status" value="1"/>
</dbReference>
<organism evidence="3 4">
    <name type="scientific">Bacillus cereus (strain ZK / E33L)</name>
    <dbReference type="NCBI Taxonomy" id="288681"/>
    <lineage>
        <taxon>Bacteria</taxon>
        <taxon>Bacillati</taxon>
        <taxon>Bacillota</taxon>
        <taxon>Bacilli</taxon>
        <taxon>Bacillales</taxon>
        <taxon>Bacillaceae</taxon>
        <taxon>Bacillus</taxon>
        <taxon>Bacillus cereus group</taxon>
    </lineage>
</organism>
<geneLocation type="plasmid" evidence="3 4">
    <name>pE33L466</name>
</geneLocation>
<evidence type="ECO:0000256" key="1">
    <source>
        <dbReference type="ARBA" id="ARBA00002286"/>
    </source>
</evidence>
<dbReference type="RefSeq" id="WP_011270300.1">
    <property type="nucleotide sequence ID" value="NC_007103.1"/>
</dbReference>
<dbReference type="InterPro" id="IPR012337">
    <property type="entry name" value="RNaseH-like_sf"/>
</dbReference>
<dbReference type="PROSITE" id="PS50994">
    <property type="entry name" value="INTEGRASE"/>
    <property type="match status" value="1"/>
</dbReference>
<keyword evidence="3" id="KW-0614">Plasmid</keyword>
<dbReference type="GO" id="GO:0003676">
    <property type="term" value="F:nucleic acid binding"/>
    <property type="evidence" value="ECO:0007669"/>
    <property type="project" value="InterPro"/>
</dbReference>
<dbReference type="InterPro" id="IPR050900">
    <property type="entry name" value="Transposase_IS3/IS150/IS904"/>
</dbReference>
<evidence type="ECO:0000259" key="2">
    <source>
        <dbReference type="PROSITE" id="PS50994"/>
    </source>
</evidence>
<dbReference type="Pfam" id="PF00665">
    <property type="entry name" value="rve"/>
    <property type="match status" value="1"/>
</dbReference>
<dbReference type="AlphaFoldDB" id="Q4V186"/>
<gene>
    <name evidence="3" type="primary">tnp</name>
    <name evidence="3" type="ordered locus">pE33L466_0378</name>
</gene>